<protein>
    <submittedName>
        <fullName evidence="1">Uncharacterized protein</fullName>
    </submittedName>
</protein>
<proteinExistence type="predicted"/>
<dbReference type="Proteomes" id="UP000324222">
    <property type="component" value="Unassembled WGS sequence"/>
</dbReference>
<name>A0A5B7HAZ0_PORTR</name>
<accession>A0A5B7HAZ0</accession>
<sequence length="101" mass="11686">MSLHYCHYTAVTVKGDVRCSESGVGGRFDMLCGHACGVHAPNSQKRVPQRLYSTREDLSDSLLCWVPRSFPFKLLSTMTRFHIYSGYYWVILYSFRNLRVD</sequence>
<evidence type="ECO:0000313" key="2">
    <source>
        <dbReference type="Proteomes" id="UP000324222"/>
    </source>
</evidence>
<organism evidence="1 2">
    <name type="scientific">Portunus trituberculatus</name>
    <name type="common">Swimming crab</name>
    <name type="synonym">Neptunus trituberculatus</name>
    <dbReference type="NCBI Taxonomy" id="210409"/>
    <lineage>
        <taxon>Eukaryota</taxon>
        <taxon>Metazoa</taxon>
        <taxon>Ecdysozoa</taxon>
        <taxon>Arthropoda</taxon>
        <taxon>Crustacea</taxon>
        <taxon>Multicrustacea</taxon>
        <taxon>Malacostraca</taxon>
        <taxon>Eumalacostraca</taxon>
        <taxon>Eucarida</taxon>
        <taxon>Decapoda</taxon>
        <taxon>Pleocyemata</taxon>
        <taxon>Brachyura</taxon>
        <taxon>Eubrachyura</taxon>
        <taxon>Portunoidea</taxon>
        <taxon>Portunidae</taxon>
        <taxon>Portuninae</taxon>
        <taxon>Portunus</taxon>
    </lineage>
</organism>
<dbReference type="EMBL" id="VSRR010026004">
    <property type="protein sequence ID" value="MPC67273.1"/>
    <property type="molecule type" value="Genomic_DNA"/>
</dbReference>
<reference evidence="1 2" key="1">
    <citation type="submission" date="2019-05" db="EMBL/GenBank/DDBJ databases">
        <title>Another draft genome of Portunus trituberculatus and its Hox gene families provides insights of decapod evolution.</title>
        <authorList>
            <person name="Jeong J.-H."/>
            <person name="Song I."/>
            <person name="Kim S."/>
            <person name="Choi T."/>
            <person name="Kim D."/>
            <person name="Ryu S."/>
            <person name="Kim W."/>
        </authorList>
    </citation>
    <scope>NUCLEOTIDE SEQUENCE [LARGE SCALE GENOMIC DNA]</scope>
    <source>
        <tissue evidence="1">Muscle</tissue>
    </source>
</reference>
<evidence type="ECO:0000313" key="1">
    <source>
        <dbReference type="EMBL" id="MPC67273.1"/>
    </source>
</evidence>
<comment type="caution">
    <text evidence="1">The sequence shown here is derived from an EMBL/GenBank/DDBJ whole genome shotgun (WGS) entry which is preliminary data.</text>
</comment>
<dbReference type="AlphaFoldDB" id="A0A5B7HAZ0"/>
<gene>
    <name evidence="1" type="ORF">E2C01_061446</name>
</gene>
<keyword evidence="2" id="KW-1185">Reference proteome</keyword>